<keyword evidence="6 9" id="KW-1133">Transmembrane helix</keyword>
<comment type="subcellular location">
    <subcellularLocation>
        <location evidence="9">Cell membrane</location>
        <topology evidence="9">Single-pass membrane protein</topology>
    </subcellularLocation>
    <subcellularLocation>
        <location evidence="1">Membrane</location>
    </subcellularLocation>
</comment>
<dbReference type="PANTHER" id="PTHR33910:SF1">
    <property type="entry name" value="PROTEIN TRANSLOCASE SUBUNIT SECE"/>
    <property type="match status" value="1"/>
</dbReference>
<dbReference type="GO" id="GO:0043952">
    <property type="term" value="P:protein transport by the Sec complex"/>
    <property type="evidence" value="ECO:0007669"/>
    <property type="project" value="UniProtKB-UniRule"/>
</dbReference>
<keyword evidence="8 9" id="KW-0472">Membrane</keyword>
<evidence type="ECO:0000313" key="12">
    <source>
        <dbReference type="Proteomes" id="UP000184139"/>
    </source>
</evidence>
<gene>
    <name evidence="9" type="primary">secE</name>
    <name evidence="11" type="ORF">SAMN02745124_04308</name>
</gene>
<dbReference type="EMBL" id="FQXS01000048">
    <property type="protein sequence ID" value="SHI13995.1"/>
    <property type="molecule type" value="Genomic_DNA"/>
</dbReference>
<evidence type="ECO:0000313" key="11">
    <source>
        <dbReference type="EMBL" id="SHI13995.1"/>
    </source>
</evidence>
<comment type="similarity">
    <text evidence="9">Belongs to the SecE/SEC61-gamma family.</text>
</comment>
<feature type="transmembrane region" description="Helical" evidence="9">
    <location>
        <begin position="51"/>
        <end position="73"/>
    </location>
</feature>
<evidence type="ECO:0000256" key="5">
    <source>
        <dbReference type="ARBA" id="ARBA00022927"/>
    </source>
</evidence>
<feature type="region of interest" description="Disordered" evidence="10">
    <location>
        <begin position="1"/>
        <end position="25"/>
    </location>
</feature>
<dbReference type="NCBIfam" id="TIGR00964">
    <property type="entry name" value="secE_bact"/>
    <property type="match status" value="1"/>
</dbReference>
<evidence type="ECO:0000256" key="7">
    <source>
        <dbReference type="ARBA" id="ARBA00023010"/>
    </source>
</evidence>
<dbReference type="OrthoDB" id="9812738at2"/>
<comment type="function">
    <text evidence="9">Essential subunit of the Sec protein translocation channel SecYEG. Clamps together the 2 halves of SecY. May contact the channel plug during translocation.</text>
</comment>
<accession>A0A1M5YPD2</accession>
<dbReference type="RefSeq" id="WP_084540836.1">
    <property type="nucleotide sequence ID" value="NZ_FQXS01000048.1"/>
</dbReference>
<organism evidence="11 12">
    <name type="scientific">Desulfofustis glycolicus DSM 9705</name>
    <dbReference type="NCBI Taxonomy" id="1121409"/>
    <lineage>
        <taxon>Bacteria</taxon>
        <taxon>Pseudomonadati</taxon>
        <taxon>Thermodesulfobacteriota</taxon>
        <taxon>Desulfobulbia</taxon>
        <taxon>Desulfobulbales</taxon>
        <taxon>Desulfocapsaceae</taxon>
        <taxon>Desulfofustis</taxon>
    </lineage>
</organism>
<keyword evidence="5 9" id="KW-0653">Protein transport</keyword>
<dbReference type="STRING" id="1121409.SAMN02745124_04308"/>
<sequence length="82" mass="8744">MAGKAKDNKGGSEAKKEPSPFSPGQIKKFVGEVQTEFTKIVWPDKKVTLGLTGMVILLAIVVSAYLGTVDVILGKVISTILR</sequence>
<evidence type="ECO:0000256" key="3">
    <source>
        <dbReference type="ARBA" id="ARBA00022475"/>
    </source>
</evidence>
<keyword evidence="3 9" id="KW-1003">Cell membrane</keyword>
<dbReference type="PANTHER" id="PTHR33910">
    <property type="entry name" value="PROTEIN TRANSLOCASE SUBUNIT SECE"/>
    <property type="match status" value="1"/>
</dbReference>
<protein>
    <recommendedName>
        <fullName evidence="9">Protein translocase subunit SecE</fullName>
    </recommendedName>
</protein>
<evidence type="ECO:0000256" key="2">
    <source>
        <dbReference type="ARBA" id="ARBA00022448"/>
    </source>
</evidence>
<evidence type="ECO:0000256" key="8">
    <source>
        <dbReference type="ARBA" id="ARBA00023136"/>
    </source>
</evidence>
<keyword evidence="4 9" id="KW-0812">Transmembrane</keyword>
<evidence type="ECO:0000256" key="1">
    <source>
        <dbReference type="ARBA" id="ARBA00004370"/>
    </source>
</evidence>
<dbReference type="Gene3D" id="1.20.5.1030">
    <property type="entry name" value="Preprotein translocase secy subunit"/>
    <property type="match status" value="1"/>
</dbReference>
<dbReference type="GO" id="GO:0065002">
    <property type="term" value="P:intracellular protein transmembrane transport"/>
    <property type="evidence" value="ECO:0007669"/>
    <property type="project" value="UniProtKB-UniRule"/>
</dbReference>
<keyword evidence="2 9" id="KW-0813">Transport</keyword>
<keyword evidence="7 9" id="KW-0811">Translocation</keyword>
<reference evidence="11 12" key="1">
    <citation type="submission" date="2016-11" db="EMBL/GenBank/DDBJ databases">
        <authorList>
            <person name="Jaros S."/>
            <person name="Januszkiewicz K."/>
            <person name="Wedrychowicz H."/>
        </authorList>
    </citation>
    <scope>NUCLEOTIDE SEQUENCE [LARGE SCALE GENOMIC DNA]</scope>
    <source>
        <strain evidence="11 12">DSM 9705</strain>
    </source>
</reference>
<dbReference type="AlphaFoldDB" id="A0A1M5YPD2"/>
<dbReference type="Proteomes" id="UP000184139">
    <property type="component" value="Unassembled WGS sequence"/>
</dbReference>
<evidence type="ECO:0000256" key="9">
    <source>
        <dbReference type="HAMAP-Rule" id="MF_00422"/>
    </source>
</evidence>
<dbReference type="Pfam" id="PF00584">
    <property type="entry name" value="SecE"/>
    <property type="match status" value="1"/>
</dbReference>
<keyword evidence="12" id="KW-1185">Reference proteome</keyword>
<evidence type="ECO:0000256" key="10">
    <source>
        <dbReference type="SAM" id="MobiDB-lite"/>
    </source>
</evidence>
<dbReference type="GO" id="GO:0006605">
    <property type="term" value="P:protein targeting"/>
    <property type="evidence" value="ECO:0007669"/>
    <property type="project" value="UniProtKB-UniRule"/>
</dbReference>
<dbReference type="GO" id="GO:0008320">
    <property type="term" value="F:protein transmembrane transporter activity"/>
    <property type="evidence" value="ECO:0007669"/>
    <property type="project" value="UniProtKB-UniRule"/>
</dbReference>
<dbReference type="HAMAP" id="MF_00422">
    <property type="entry name" value="SecE"/>
    <property type="match status" value="1"/>
</dbReference>
<dbReference type="InterPro" id="IPR005807">
    <property type="entry name" value="SecE_bac"/>
</dbReference>
<evidence type="ECO:0000256" key="6">
    <source>
        <dbReference type="ARBA" id="ARBA00022989"/>
    </source>
</evidence>
<dbReference type="InterPro" id="IPR038379">
    <property type="entry name" value="SecE_sf"/>
</dbReference>
<dbReference type="GO" id="GO:0009306">
    <property type="term" value="P:protein secretion"/>
    <property type="evidence" value="ECO:0007669"/>
    <property type="project" value="UniProtKB-UniRule"/>
</dbReference>
<comment type="subunit">
    <text evidence="9">Component of the Sec protein translocase complex. Heterotrimer consisting of SecY, SecE and SecG subunits. The heterotrimers can form oligomers, although 1 heterotrimer is thought to be able to translocate proteins. Interacts with the ribosome. Interacts with SecDF, and other proteins may be involved. Interacts with SecA.</text>
</comment>
<evidence type="ECO:0000256" key="4">
    <source>
        <dbReference type="ARBA" id="ARBA00022692"/>
    </source>
</evidence>
<name>A0A1M5YPD2_9BACT</name>
<feature type="compositionally biased region" description="Basic and acidic residues" evidence="10">
    <location>
        <begin position="1"/>
        <end position="18"/>
    </location>
</feature>
<proteinExistence type="inferred from homology"/>
<dbReference type="GO" id="GO:0005886">
    <property type="term" value="C:plasma membrane"/>
    <property type="evidence" value="ECO:0007669"/>
    <property type="project" value="UniProtKB-SubCell"/>
</dbReference>
<dbReference type="InterPro" id="IPR001901">
    <property type="entry name" value="Translocase_SecE/Sec61-g"/>
</dbReference>